<protein>
    <recommendedName>
        <fullName evidence="15">GDP-fucose protein O-fucosyltransferase 2</fullName>
        <ecNumber evidence="4">2.4.1.221</ecNumber>
    </recommendedName>
    <alternativeName>
        <fullName evidence="16">Peptide-O-fucosyltransferase 2</fullName>
    </alternativeName>
</protein>
<proteinExistence type="inferred from homology"/>
<dbReference type="GeneID" id="116301557"/>
<gene>
    <name evidence="21" type="primary">LOC116301557</name>
</gene>
<evidence type="ECO:0000256" key="16">
    <source>
        <dbReference type="ARBA" id="ARBA00033083"/>
    </source>
</evidence>
<evidence type="ECO:0000256" key="8">
    <source>
        <dbReference type="ARBA" id="ARBA00022824"/>
    </source>
</evidence>
<dbReference type="Proteomes" id="UP000515163">
    <property type="component" value="Unplaced"/>
</dbReference>
<keyword evidence="10" id="KW-1015">Disulfide bond</keyword>
<organism evidence="20 21">
    <name type="scientific">Actinia tenebrosa</name>
    <name type="common">Australian red waratah sea anemone</name>
    <dbReference type="NCBI Taxonomy" id="6105"/>
    <lineage>
        <taxon>Eukaryota</taxon>
        <taxon>Metazoa</taxon>
        <taxon>Cnidaria</taxon>
        <taxon>Anthozoa</taxon>
        <taxon>Hexacorallia</taxon>
        <taxon>Actiniaria</taxon>
        <taxon>Actiniidae</taxon>
        <taxon>Actinia</taxon>
    </lineage>
</organism>
<evidence type="ECO:0000256" key="17">
    <source>
        <dbReference type="ARBA" id="ARBA00047273"/>
    </source>
</evidence>
<dbReference type="EC" id="2.4.1.221" evidence="4"/>
<evidence type="ECO:0000313" key="21">
    <source>
        <dbReference type="RefSeq" id="XP_031566495.1"/>
    </source>
</evidence>
<dbReference type="Gene3D" id="3.40.50.11340">
    <property type="match status" value="1"/>
</dbReference>
<evidence type="ECO:0000256" key="19">
    <source>
        <dbReference type="SAM" id="MobiDB-lite"/>
    </source>
</evidence>
<evidence type="ECO:0000256" key="4">
    <source>
        <dbReference type="ARBA" id="ARBA00012196"/>
    </source>
</evidence>
<dbReference type="GO" id="GO:0005783">
    <property type="term" value="C:endoplasmic reticulum"/>
    <property type="evidence" value="ECO:0007669"/>
    <property type="project" value="UniProtKB-SubCell"/>
</dbReference>
<evidence type="ECO:0000256" key="14">
    <source>
        <dbReference type="ARBA" id="ARBA00025803"/>
    </source>
</evidence>
<keyword evidence="7" id="KW-0732">Signal</keyword>
<evidence type="ECO:0000256" key="1">
    <source>
        <dbReference type="ARBA" id="ARBA00004240"/>
    </source>
</evidence>
<dbReference type="GO" id="GO:0046922">
    <property type="term" value="F:peptide-O-fucosyltransferase activity"/>
    <property type="evidence" value="ECO:0007669"/>
    <property type="project" value="UniProtKB-EC"/>
</dbReference>
<feature type="region of interest" description="Disordered" evidence="19">
    <location>
        <begin position="271"/>
        <end position="302"/>
    </location>
</feature>
<comment type="pathway">
    <text evidence="3">Protein modification; protein glycosylation.</text>
</comment>
<dbReference type="GO" id="GO:0006004">
    <property type="term" value="P:fucose metabolic process"/>
    <property type="evidence" value="ECO:0007669"/>
    <property type="project" value="UniProtKB-KW"/>
</dbReference>
<keyword evidence="12" id="KW-0294">Fucose metabolism</keyword>
<evidence type="ECO:0000256" key="7">
    <source>
        <dbReference type="ARBA" id="ARBA00022729"/>
    </source>
</evidence>
<evidence type="ECO:0000256" key="5">
    <source>
        <dbReference type="ARBA" id="ARBA00022676"/>
    </source>
</evidence>
<dbReference type="KEGG" id="aten:116301557"/>
<dbReference type="FunCoup" id="A0A6P8IIJ1">
    <property type="interactions" value="969"/>
</dbReference>
<evidence type="ECO:0000256" key="9">
    <source>
        <dbReference type="ARBA" id="ARBA00023034"/>
    </source>
</evidence>
<keyword evidence="11" id="KW-0325">Glycoprotein</keyword>
<evidence type="ECO:0000256" key="6">
    <source>
        <dbReference type="ARBA" id="ARBA00022679"/>
    </source>
</evidence>
<dbReference type="InterPro" id="IPR045130">
    <property type="entry name" value="OFUT2-like"/>
</dbReference>
<dbReference type="PANTHER" id="PTHR13398:SF0">
    <property type="entry name" value="GDP-FUCOSE PROTEIN O-FUCOSYLTRANSFERASE 2"/>
    <property type="match status" value="1"/>
</dbReference>
<evidence type="ECO:0000313" key="20">
    <source>
        <dbReference type="Proteomes" id="UP000515163"/>
    </source>
</evidence>
<comment type="catalytic activity">
    <reaction evidence="18">
        <text>L-seryl-[protein] + GDP-beta-L-fucose = 3-O-(alpha-L-fucosyl)-L-seryl-[protein] + GDP + H(+)</text>
        <dbReference type="Rhea" id="RHEA:63644"/>
        <dbReference type="Rhea" id="RHEA-COMP:9863"/>
        <dbReference type="Rhea" id="RHEA-COMP:17914"/>
        <dbReference type="ChEBI" id="CHEBI:15378"/>
        <dbReference type="ChEBI" id="CHEBI:29999"/>
        <dbReference type="ChEBI" id="CHEBI:57273"/>
        <dbReference type="ChEBI" id="CHEBI:58189"/>
        <dbReference type="ChEBI" id="CHEBI:189632"/>
        <dbReference type="EC" id="2.4.1.221"/>
    </reaction>
    <physiologicalReaction direction="left-to-right" evidence="18">
        <dbReference type="Rhea" id="RHEA:63645"/>
    </physiologicalReaction>
</comment>
<evidence type="ECO:0000256" key="12">
    <source>
        <dbReference type="ARBA" id="ARBA00023253"/>
    </source>
</evidence>
<evidence type="ECO:0000256" key="10">
    <source>
        <dbReference type="ARBA" id="ARBA00023157"/>
    </source>
</evidence>
<comment type="subcellular location">
    <subcellularLocation>
        <location evidence="1">Endoplasmic reticulum</location>
    </subcellularLocation>
    <subcellularLocation>
        <location evidence="2">Golgi apparatus</location>
    </subcellularLocation>
</comment>
<dbReference type="CDD" id="cd11298">
    <property type="entry name" value="O-FucT-2"/>
    <property type="match status" value="1"/>
</dbReference>
<dbReference type="AlphaFoldDB" id="A0A6P8IIJ1"/>
<dbReference type="InterPro" id="IPR019378">
    <property type="entry name" value="GDP-Fuc_O-FucTrfase"/>
</dbReference>
<evidence type="ECO:0000256" key="13">
    <source>
        <dbReference type="ARBA" id="ARBA00023277"/>
    </source>
</evidence>
<dbReference type="RefSeq" id="XP_031566495.1">
    <property type="nucleotide sequence ID" value="XM_031710635.1"/>
</dbReference>
<keyword evidence="8" id="KW-0256">Endoplasmic reticulum</keyword>
<evidence type="ECO:0000256" key="2">
    <source>
        <dbReference type="ARBA" id="ARBA00004555"/>
    </source>
</evidence>
<evidence type="ECO:0000256" key="15">
    <source>
        <dbReference type="ARBA" id="ARBA00026232"/>
    </source>
</evidence>
<reference evidence="21" key="1">
    <citation type="submission" date="2025-08" db="UniProtKB">
        <authorList>
            <consortium name="RefSeq"/>
        </authorList>
    </citation>
    <scope>IDENTIFICATION</scope>
    <source>
        <tissue evidence="21">Tentacle</tissue>
    </source>
</reference>
<keyword evidence="9" id="KW-0333">Golgi apparatus</keyword>
<accession>A0A6P8IIJ1</accession>
<keyword evidence="6" id="KW-0808">Transferase</keyword>
<dbReference type="InParanoid" id="A0A6P8IIJ1"/>
<dbReference type="PANTHER" id="PTHR13398">
    <property type="entry name" value="GDP-FUCOSE PROTEIN O-FUCOSYLTRANSFERASE 2"/>
    <property type="match status" value="1"/>
</dbReference>
<sequence length="448" mass="51623">MDMIFNSNPGVNLFIIISTLQFYCLFSSCEKQGGIIGGAGDKQAVEQTPVYLDKNLVASSSLLGKDERYLTYGVSATEGFNLRLDVFIRVAHLVKLLPKVQNWTLVLPPWEHLDHWRSPVKQEGFSWTTFFDVKNLKSYLSVLEMKEFAGHDQKKVDEVFVLQSDEREFLWNGEKLDETACLVDPGYYRDVDGLYKELLRGANICSAGYKCLSVQGTAKVLVEKLSKSTAKSVFIDRLEEVLHIVYGQKDYWEARRSLVFAKHLRDEGDKFRQKHLQSNDKDDKTEMEDDWRKNHKKEGSAKGGPYLAVHLRRADFLYAHPEKVPSLESVVKQIKKLLKKYKLKKVFLATDADREDVKYLKSKLPLFKYTPSKSILEKYGDGGMAIIDQWICAHARYFIGTCESTFSFRIHEERDILGFHADNTFNCLCGDKEEGKCEQPTRWRIVYD</sequence>
<keyword evidence="13" id="KW-0119">Carbohydrate metabolism</keyword>
<feature type="compositionally biased region" description="Basic and acidic residues" evidence="19">
    <location>
        <begin position="271"/>
        <end position="284"/>
    </location>
</feature>
<keyword evidence="5" id="KW-0328">Glycosyltransferase</keyword>
<evidence type="ECO:0000256" key="11">
    <source>
        <dbReference type="ARBA" id="ARBA00023180"/>
    </source>
</evidence>
<keyword evidence="20" id="KW-1185">Reference proteome</keyword>
<dbReference type="OrthoDB" id="422368at2759"/>
<comment type="similarity">
    <text evidence="14">Belongs to the glycosyltransferase 68 family.</text>
</comment>
<comment type="catalytic activity">
    <reaction evidence="17">
        <text>L-threonyl-[protein] + GDP-beta-L-fucose = 3-O-(alpha-L-fucosyl)-L-threonyl-[protein] + GDP + H(+)</text>
        <dbReference type="Rhea" id="RHEA:70491"/>
        <dbReference type="Rhea" id="RHEA-COMP:11060"/>
        <dbReference type="Rhea" id="RHEA-COMP:17915"/>
        <dbReference type="ChEBI" id="CHEBI:15378"/>
        <dbReference type="ChEBI" id="CHEBI:30013"/>
        <dbReference type="ChEBI" id="CHEBI:57273"/>
        <dbReference type="ChEBI" id="CHEBI:58189"/>
        <dbReference type="ChEBI" id="CHEBI:189631"/>
        <dbReference type="EC" id="2.4.1.221"/>
    </reaction>
    <physiologicalReaction direction="left-to-right" evidence="17">
        <dbReference type="Rhea" id="RHEA:70492"/>
    </physiologicalReaction>
</comment>
<dbReference type="Gene3D" id="3.40.50.11350">
    <property type="match status" value="1"/>
</dbReference>
<dbReference type="GO" id="GO:0005794">
    <property type="term" value="C:Golgi apparatus"/>
    <property type="evidence" value="ECO:0007669"/>
    <property type="project" value="UniProtKB-SubCell"/>
</dbReference>
<evidence type="ECO:0000256" key="18">
    <source>
        <dbReference type="ARBA" id="ARBA00048647"/>
    </source>
</evidence>
<evidence type="ECO:0000256" key="3">
    <source>
        <dbReference type="ARBA" id="ARBA00004922"/>
    </source>
</evidence>
<dbReference type="FunFam" id="3.40.50.11350:FF:000002">
    <property type="entry name" value="GDP-fucose protein O-fucosyltransferase 2"/>
    <property type="match status" value="1"/>
</dbReference>
<name>A0A6P8IIJ1_ACTTE</name>
<dbReference type="Pfam" id="PF10250">
    <property type="entry name" value="O-FucT"/>
    <property type="match status" value="1"/>
</dbReference>